<proteinExistence type="predicted"/>
<evidence type="ECO:0000313" key="3">
    <source>
        <dbReference type="Proteomes" id="UP000001055"/>
    </source>
</evidence>
<sequence>MAFAGVISDLFNCGRPRRPQTRDGSKSGEDATRMVAVTQDGAGFDIPTTAAAVPSDARLHAVPEDEELPRPTSVESKAPFNSRPSTRRASIEAIPADSIQHAPTEEPRSRTKRSESSDTNTKAKASIGKQVEQRFLVTIDTPASSNAPAKLSLDHVEASVVEVAPIEKEPVVEAQLVRETVTARLETPPKLAEEPPSVTVDVSTAQLPETEPVVQPQEASPVIAPAALEETVVPMPQPASTQLLDLPTEFLPLYEARTEYIIDLWTQRTHLTDIGALLGKVAIDIDAACFDMQPIDILPLIRYLARTRKAGCRFASTEGVVFHSIESIVVQLNKLLPSTTGTNSAWLAAANGPMKRVDLHLFPHEDIRQYYRFRGAEPMLRIVYPSAVIEPWMKQSHKCGAEYEAYLNKTGLDVLDMHIVVGHASRRTTNQGRMPLDWRLSYVGSRLSVEQAVRISGTWTR</sequence>
<dbReference type="EMBL" id="CH445335">
    <property type="protein sequence ID" value="EAT85081.2"/>
    <property type="molecule type" value="Genomic_DNA"/>
</dbReference>
<dbReference type="InParanoid" id="Q0UKU9"/>
<evidence type="ECO:0000313" key="2">
    <source>
        <dbReference type="EMBL" id="EAT85081.2"/>
    </source>
</evidence>
<gene>
    <name evidence="2" type="ORF">SNOG_07615</name>
</gene>
<dbReference type="GeneID" id="5974842"/>
<feature type="region of interest" description="Disordered" evidence="1">
    <location>
        <begin position="11"/>
        <end position="127"/>
    </location>
</feature>
<name>Q0UKU9_PHANO</name>
<organism evidence="2 3">
    <name type="scientific">Phaeosphaeria nodorum (strain SN15 / ATCC MYA-4574 / FGSC 10173)</name>
    <name type="common">Glume blotch fungus</name>
    <name type="synonym">Parastagonospora nodorum</name>
    <dbReference type="NCBI Taxonomy" id="321614"/>
    <lineage>
        <taxon>Eukaryota</taxon>
        <taxon>Fungi</taxon>
        <taxon>Dikarya</taxon>
        <taxon>Ascomycota</taxon>
        <taxon>Pezizomycotina</taxon>
        <taxon>Dothideomycetes</taxon>
        <taxon>Pleosporomycetidae</taxon>
        <taxon>Pleosporales</taxon>
        <taxon>Pleosporineae</taxon>
        <taxon>Phaeosphaeriaceae</taxon>
        <taxon>Parastagonospora</taxon>
    </lineage>
</organism>
<reference evidence="3" key="1">
    <citation type="journal article" date="2007" name="Plant Cell">
        <title>Dothideomycete-plant interactions illuminated by genome sequencing and EST analysis of the wheat pathogen Stagonospora nodorum.</title>
        <authorList>
            <person name="Hane J.K."/>
            <person name="Lowe R.G."/>
            <person name="Solomon P.S."/>
            <person name="Tan K.C."/>
            <person name="Schoch C.L."/>
            <person name="Spatafora J.W."/>
            <person name="Crous P.W."/>
            <person name="Kodira C."/>
            <person name="Birren B.W."/>
            <person name="Galagan J.E."/>
            <person name="Torriani S.F."/>
            <person name="McDonald B.A."/>
            <person name="Oliver R.P."/>
        </authorList>
    </citation>
    <scope>NUCLEOTIDE SEQUENCE [LARGE SCALE GENOMIC DNA]</scope>
    <source>
        <strain evidence="3">SN15 / ATCC MYA-4574 / FGSC 10173</strain>
    </source>
</reference>
<dbReference type="eggNOG" id="ENOG502RHT9">
    <property type="taxonomic scope" value="Eukaryota"/>
</dbReference>
<dbReference type="AlphaFoldDB" id="Q0UKU9"/>
<dbReference type="HOGENOM" id="CLU_504318_0_0_1"/>
<protein>
    <submittedName>
        <fullName evidence="2">Uncharacterized protein</fullName>
    </submittedName>
</protein>
<dbReference type="Proteomes" id="UP000001055">
    <property type="component" value="Unassembled WGS sequence"/>
</dbReference>
<feature type="compositionally biased region" description="Basic and acidic residues" evidence="1">
    <location>
        <begin position="20"/>
        <end position="32"/>
    </location>
</feature>
<dbReference type="KEGG" id="pno:SNOG_07615"/>
<evidence type="ECO:0000256" key="1">
    <source>
        <dbReference type="SAM" id="MobiDB-lite"/>
    </source>
</evidence>
<dbReference type="VEuPathDB" id="FungiDB:JI435_076150"/>
<accession>Q0UKU9</accession>
<dbReference type="RefSeq" id="XP_001797949.1">
    <property type="nucleotide sequence ID" value="XM_001797897.1"/>
</dbReference>
<feature type="compositionally biased region" description="Basic and acidic residues" evidence="1">
    <location>
        <begin position="103"/>
        <end position="116"/>
    </location>
</feature>